<dbReference type="RefSeq" id="XP_009794081.1">
    <property type="nucleotide sequence ID" value="XM_009795779.1"/>
</dbReference>
<dbReference type="Proteomes" id="UP000189701">
    <property type="component" value="Unplaced"/>
</dbReference>
<name>A0A1U7XWT8_NICSY</name>
<dbReference type="Pfam" id="PF03732">
    <property type="entry name" value="Retrotrans_gag"/>
    <property type="match status" value="1"/>
</dbReference>
<reference evidence="3" key="1">
    <citation type="journal article" date="2013" name="Genome Biol.">
        <title>Reference genomes and transcriptomes of Nicotiana sylvestris and Nicotiana tomentosiformis.</title>
        <authorList>
            <person name="Sierro N."/>
            <person name="Battey J.N."/>
            <person name="Ouadi S."/>
            <person name="Bovet L."/>
            <person name="Goepfert S."/>
            <person name="Bakaher N."/>
            <person name="Peitsch M.C."/>
            <person name="Ivanov N.V."/>
        </authorList>
    </citation>
    <scope>NUCLEOTIDE SEQUENCE [LARGE SCALE GENOMIC DNA]</scope>
</reference>
<evidence type="ECO:0000256" key="1">
    <source>
        <dbReference type="SAM" id="MobiDB-lite"/>
    </source>
</evidence>
<dbReference type="InterPro" id="IPR005162">
    <property type="entry name" value="Retrotrans_gag_dom"/>
</dbReference>
<evidence type="ECO:0000313" key="3">
    <source>
        <dbReference type="Proteomes" id="UP000189701"/>
    </source>
</evidence>
<protein>
    <submittedName>
        <fullName evidence="4">Uncharacterized protein LOC104240880</fullName>
    </submittedName>
</protein>
<dbReference type="AlphaFoldDB" id="A0A1U7XWT8"/>
<gene>
    <name evidence="4" type="primary">LOC104240880</name>
</gene>
<evidence type="ECO:0000313" key="4">
    <source>
        <dbReference type="RefSeq" id="XP_009794081.1"/>
    </source>
</evidence>
<feature type="domain" description="Retrotransposon gag" evidence="2">
    <location>
        <begin position="29"/>
        <end position="108"/>
    </location>
</feature>
<organism evidence="3 4">
    <name type="scientific">Nicotiana sylvestris</name>
    <name type="common">Wood tobacco</name>
    <name type="synonym">South American tobacco</name>
    <dbReference type="NCBI Taxonomy" id="4096"/>
    <lineage>
        <taxon>Eukaryota</taxon>
        <taxon>Viridiplantae</taxon>
        <taxon>Streptophyta</taxon>
        <taxon>Embryophyta</taxon>
        <taxon>Tracheophyta</taxon>
        <taxon>Spermatophyta</taxon>
        <taxon>Magnoliopsida</taxon>
        <taxon>eudicotyledons</taxon>
        <taxon>Gunneridae</taxon>
        <taxon>Pentapetalae</taxon>
        <taxon>asterids</taxon>
        <taxon>lamiids</taxon>
        <taxon>Solanales</taxon>
        <taxon>Solanaceae</taxon>
        <taxon>Nicotianoideae</taxon>
        <taxon>Nicotianeae</taxon>
        <taxon>Nicotiana</taxon>
    </lineage>
</organism>
<accession>A0A1U7XWT8</accession>
<reference evidence="4" key="2">
    <citation type="submission" date="2025-08" db="UniProtKB">
        <authorList>
            <consortium name="RefSeq"/>
        </authorList>
    </citation>
    <scope>IDENTIFICATION</scope>
    <source>
        <tissue evidence="4">Leaf</tissue>
    </source>
</reference>
<sequence length="187" mass="21672">MTDDEQKRLERFRRLWPPSFSGIESEDASGSLDSWCEAYQRRRLVGAAPLTWQEFSILFLDKFMLLSHKQELHRQFEQLHQDGMSIMQERIRRFINDLTYQLRLLMTQERVSGAIFDEVVDIARQIKMVRNQEQGDREAKRPRGSGGAASGGQSYHNRGYPYRNAQTARLVHRGASSGHGSYNTHQG</sequence>
<keyword evidence="3" id="KW-1185">Reference proteome</keyword>
<proteinExistence type="predicted"/>
<feature type="region of interest" description="Disordered" evidence="1">
    <location>
        <begin position="131"/>
        <end position="160"/>
    </location>
</feature>
<evidence type="ECO:0000259" key="2">
    <source>
        <dbReference type="Pfam" id="PF03732"/>
    </source>
</evidence>